<dbReference type="Proteomes" id="UP000249304">
    <property type="component" value="Unassembled WGS sequence"/>
</dbReference>
<sequence>MSHDTHLPLDELARRSGRPREALIEEALSGLAISVHNVLRRNDVHTLGDLLDRGETGLAEIPYFGRRSMALVKAVLIRSMPSMVTPQEAAQTLRSMLDTDELFTRLSRDGSTLDVRSGRANEFPAGPITHVTVHATAQGPTYAIAAPPLPGRDAGPARVTRYAGEAATWIRAQTLYPYECQMDCGSPAGVGCKPSCQSFPEDRYTPPPTPEEDSTGGGLFADEPPFPEPYDVAGAVDASGHVHSDADPGL</sequence>
<dbReference type="Pfam" id="PF03118">
    <property type="entry name" value="RNA_pol_A_CTD"/>
    <property type="match status" value="1"/>
</dbReference>
<dbReference type="AlphaFoldDB" id="A0A2W2DWW6"/>
<dbReference type="GO" id="GO:0003899">
    <property type="term" value="F:DNA-directed RNA polymerase activity"/>
    <property type="evidence" value="ECO:0007669"/>
    <property type="project" value="InterPro"/>
</dbReference>
<accession>A0A2W2DWW6</accession>
<dbReference type="Gene3D" id="1.10.150.20">
    <property type="entry name" value="5' to 3' exonuclease, C-terminal subdomain"/>
    <property type="match status" value="1"/>
</dbReference>
<evidence type="ECO:0000256" key="1">
    <source>
        <dbReference type="SAM" id="MobiDB-lite"/>
    </source>
</evidence>
<name>A0A2W2DWW6_9ACTN</name>
<dbReference type="GO" id="GO:0006351">
    <property type="term" value="P:DNA-templated transcription"/>
    <property type="evidence" value="ECO:0007669"/>
    <property type="project" value="InterPro"/>
</dbReference>
<comment type="caution">
    <text evidence="3">The sequence shown here is derived from an EMBL/GenBank/DDBJ whole genome shotgun (WGS) entry which is preliminary data.</text>
</comment>
<reference evidence="3 4" key="1">
    <citation type="submission" date="2018-01" db="EMBL/GenBank/DDBJ databases">
        <title>Draft genome sequence of Nonomuraea sp. KC333.</title>
        <authorList>
            <person name="Sahin N."/>
            <person name="Saygin H."/>
            <person name="Ay H."/>
        </authorList>
    </citation>
    <scope>NUCLEOTIDE SEQUENCE [LARGE SCALE GENOMIC DNA]</scope>
    <source>
        <strain evidence="3 4">KC333</strain>
    </source>
</reference>
<evidence type="ECO:0000313" key="3">
    <source>
        <dbReference type="EMBL" id="PZG04318.1"/>
    </source>
</evidence>
<proteinExistence type="predicted"/>
<feature type="region of interest" description="Disordered" evidence="1">
    <location>
        <begin position="200"/>
        <end position="250"/>
    </location>
</feature>
<dbReference type="EMBL" id="POUD01000388">
    <property type="protein sequence ID" value="PZG04318.1"/>
    <property type="molecule type" value="Genomic_DNA"/>
</dbReference>
<dbReference type="GO" id="GO:0003677">
    <property type="term" value="F:DNA binding"/>
    <property type="evidence" value="ECO:0007669"/>
    <property type="project" value="InterPro"/>
</dbReference>
<gene>
    <name evidence="3" type="ORF">C1J01_44765</name>
</gene>
<evidence type="ECO:0000259" key="2">
    <source>
        <dbReference type="Pfam" id="PF03118"/>
    </source>
</evidence>
<feature type="compositionally biased region" description="Basic and acidic residues" evidence="1">
    <location>
        <begin position="240"/>
        <end position="250"/>
    </location>
</feature>
<dbReference type="RefSeq" id="WP_181449317.1">
    <property type="nucleotide sequence ID" value="NZ_POUD01000388.1"/>
</dbReference>
<keyword evidence="4" id="KW-1185">Reference proteome</keyword>
<protein>
    <recommendedName>
        <fullName evidence="2">RNA polymerase alpha subunit C-terminal domain-containing protein</fullName>
    </recommendedName>
</protein>
<feature type="domain" description="RNA polymerase alpha subunit C-terminal" evidence="2">
    <location>
        <begin position="33"/>
        <end position="76"/>
    </location>
</feature>
<dbReference type="SUPFAM" id="SSF47789">
    <property type="entry name" value="C-terminal domain of RNA polymerase alpha subunit"/>
    <property type="match status" value="1"/>
</dbReference>
<dbReference type="InterPro" id="IPR011260">
    <property type="entry name" value="RNAP_asu_C"/>
</dbReference>
<evidence type="ECO:0000313" key="4">
    <source>
        <dbReference type="Proteomes" id="UP000249304"/>
    </source>
</evidence>
<organism evidence="3 4">
    <name type="scientific">Nonomuraea aridisoli</name>
    <dbReference type="NCBI Taxonomy" id="2070368"/>
    <lineage>
        <taxon>Bacteria</taxon>
        <taxon>Bacillati</taxon>
        <taxon>Actinomycetota</taxon>
        <taxon>Actinomycetes</taxon>
        <taxon>Streptosporangiales</taxon>
        <taxon>Streptosporangiaceae</taxon>
        <taxon>Nonomuraea</taxon>
    </lineage>
</organism>